<dbReference type="AlphaFoldDB" id="A0A058ZYU7"/>
<dbReference type="InParanoid" id="A0A058ZYU7"/>
<dbReference type="Gramene" id="KCW46962">
    <property type="protein sequence ID" value="KCW46962"/>
    <property type="gene ID" value="EUGRSUZ_K00772"/>
</dbReference>
<gene>
    <name evidence="1" type="ORF">EUGRSUZ_K00772</name>
</gene>
<organism evidence="1">
    <name type="scientific">Eucalyptus grandis</name>
    <name type="common">Flooded gum</name>
    <dbReference type="NCBI Taxonomy" id="71139"/>
    <lineage>
        <taxon>Eukaryota</taxon>
        <taxon>Viridiplantae</taxon>
        <taxon>Streptophyta</taxon>
        <taxon>Embryophyta</taxon>
        <taxon>Tracheophyta</taxon>
        <taxon>Spermatophyta</taxon>
        <taxon>Magnoliopsida</taxon>
        <taxon>eudicotyledons</taxon>
        <taxon>Gunneridae</taxon>
        <taxon>Pentapetalae</taxon>
        <taxon>rosids</taxon>
        <taxon>malvids</taxon>
        <taxon>Myrtales</taxon>
        <taxon>Myrtaceae</taxon>
        <taxon>Myrtoideae</taxon>
        <taxon>Eucalypteae</taxon>
        <taxon>Eucalyptus</taxon>
    </lineage>
</organism>
<dbReference type="EMBL" id="KK198763">
    <property type="protein sequence ID" value="KCW46962.1"/>
    <property type="molecule type" value="Genomic_DNA"/>
</dbReference>
<accession>A0A058ZYU7</accession>
<evidence type="ECO:0000313" key="1">
    <source>
        <dbReference type="EMBL" id="KCW46962.1"/>
    </source>
</evidence>
<proteinExistence type="predicted"/>
<sequence length="165" mass="16872">MTTKKLSILRAMAWPQSVPPSGSTAAESLGGHHDLRLDLDEPRNVGHAEGGEHVEGLLVDVDLLGLDGRHVGDEVHAALALLLLQLQRDPADGALLDALHQVGGEPGDLVPEPLGGDDGDFLQDLLVRVEVQGHAGVVPLDHLAGGLLHGLGADAAHGGGSPVAA</sequence>
<reference evidence="1" key="1">
    <citation type="submission" date="2013-07" db="EMBL/GenBank/DDBJ databases">
        <title>The genome of Eucalyptus grandis.</title>
        <authorList>
            <person name="Schmutz J."/>
            <person name="Hayes R."/>
            <person name="Myburg A."/>
            <person name="Tuskan G."/>
            <person name="Grattapaglia D."/>
            <person name="Rokhsar D.S."/>
        </authorList>
    </citation>
    <scope>NUCLEOTIDE SEQUENCE</scope>
    <source>
        <tissue evidence="1">Leaf extractions</tissue>
    </source>
</reference>
<protein>
    <submittedName>
        <fullName evidence="1">Uncharacterized protein</fullName>
    </submittedName>
</protein>
<name>A0A058ZYU7_EUCGR</name>